<gene>
    <name evidence="2" type="ORF">PT974_00795</name>
</gene>
<name>A0ABR0T3A2_9HYPO</name>
<evidence type="ECO:0008006" key="4">
    <source>
        <dbReference type="Google" id="ProtNLM"/>
    </source>
</evidence>
<protein>
    <recommendedName>
        <fullName evidence="4">C2H2-type domain-containing protein</fullName>
    </recommendedName>
</protein>
<evidence type="ECO:0000313" key="3">
    <source>
        <dbReference type="Proteomes" id="UP001338125"/>
    </source>
</evidence>
<sequence length="342" mass="38010">MSIVGCSCCPLHFDSETEFKEHIRGSQDRASAILQELHQIRAFQLLQELRQCVAHSTTKSSQAATRETSVTSSPGQAKGQSKITDHDEESFECPHPECFNKIKTPFTRRKDLVRHFAKHVRCRERCLFCRCDIDLVRKYATHYDICKARQSQVEQGTLSSHLNIEAIKTRRRLGKLASEELDYFLGTASIVFETQSLSDEESLPTAQHSYGGVSLENMSSGFDFNQLGVGINASRESSAEGSSSHGGTKEHPLLTTVNMEHVAPPDPLLFPLDLTTNSLPLFSYVAGKDAIEWPSSINEVAAFDLAMTTQPQAGVPSQGFSLQDQADEQSYNGVLLENFMEF</sequence>
<dbReference type="EMBL" id="JAVFKD010000001">
    <property type="protein sequence ID" value="KAK5998416.1"/>
    <property type="molecule type" value="Genomic_DNA"/>
</dbReference>
<evidence type="ECO:0000313" key="2">
    <source>
        <dbReference type="EMBL" id="KAK5998416.1"/>
    </source>
</evidence>
<proteinExistence type="predicted"/>
<feature type="region of interest" description="Disordered" evidence="1">
    <location>
        <begin position="63"/>
        <end position="89"/>
    </location>
</feature>
<accession>A0ABR0T3A2</accession>
<evidence type="ECO:0000256" key="1">
    <source>
        <dbReference type="SAM" id="MobiDB-lite"/>
    </source>
</evidence>
<dbReference type="Proteomes" id="UP001338125">
    <property type="component" value="Unassembled WGS sequence"/>
</dbReference>
<feature type="compositionally biased region" description="Polar residues" evidence="1">
    <location>
        <begin position="63"/>
        <end position="82"/>
    </location>
</feature>
<keyword evidence="3" id="KW-1185">Reference proteome</keyword>
<reference evidence="2 3" key="1">
    <citation type="submission" date="2024-01" db="EMBL/GenBank/DDBJ databases">
        <title>Complete genome of Cladobotryum mycophilum ATHUM6906.</title>
        <authorList>
            <person name="Christinaki A.C."/>
            <person name="Myridakis A.I."/>
            <person name="Kouvelis V.N."/>
        </authorList>
    </citation>
    <scope>NUCLEOTIDE SEQUENCE [LARGE SCALE GENOMIC DNA]</scope>
    <source>
        <strain evidence="2 3">ATHUM6906</strain>
    </source>
</reference>
<organism evidence="2 3">
    <name type="scientific">Cladobotryum mycophilum</name>
    <dbReference type="NCBI Taxonomy" id="491253"/>
    <lineage>
        <taxon>Eukaryota</taxon>
        <taxon>Fungi</taxon>
        <taxon>Dikarya</taxon>
        <taxon>Ascomycota</taxon>
        <taxon>Pezizomycotina</taxon>
        <taxon>Sordariomycetes</taxon>
        <taxon>Hypocreomycetidae</taxon>
        <taxon>Hypocreales</taxon>
        <taxon>Hypocreaceae</taxon>
        <taxon>Cladobotryum</taxon>
    </lineage>
</organism>
<comment type="caution">
    <text evidence="2">The sequence shown here is derived from an EMBL/GenBank/DDBJ whole genome shotgun (WGS) entry which is preliminary data.</text>
</comment>